<feature type="domain" description="4Fe-4S ferredoxin-type" evidence="6">
    <location>
        <begin position="3"/>
        <end position="34"/>
    </location>
</feature>
<evidence type="ECO:0000256" key="1">
    <source>
        <dbReference type="ARBA" id="ARBA00022485"/>
    </source>
</evidence>
<sequence length="414" mass="44962">MPPPSKLSDTDLCVMCGMCLPLCPTYQLYQSETESPRGRIALMRAIDKEKISATPTALLHIDHCLGCLNCESICPSGVPFGKLIDDFRDQFSTSIKKSFFSEQLLNRAQNPGGIDRLSATVNHPVLKPLLHPLLRLSSKLAGITEPLTEAASAANIKPLYPASISVNSMAHQGAVSLFTGCTGKSLDATTLQSAITLLNQLGFDVHIAAQQYCCGAMHQHNGQLDIAATLSQHNADQFAHPSHRAILFFSPACGAQLLRHVTPQSTPTVEDMRSFIYTQLQRQPLHFAPTTQPIALHESCSQRNMLSLKSANTDLLQLIPDIEIIYSDQPALCCGAGGLQALNYPQQAKALLQAKLKSFDCSQTNILISDNIGCTAHMKSAITAYNPIIEILHPVSFLARQLVTTTQQGSDETF</sequence>
<dbReference type="InterPro" id="IPR017896">
    <property type="entry name" value="4Fe4S_Fe-S-bd"/>
</dbReference>
<accession>A0A3B0X968</accession>
<protein>
    <submittedName>
        <fullName evidence="7">Glycolate dehydrogenase, iron-sulfur subunit GlcF</fullName>
        <ecNumber evidence="7">1.1.99.14</ecNumber>
    </submittedName>
</protein>
<dbReference type="PROSITE" id="PS51379">
    <property type="entry name" value="4FE4S_FER_2"/>
    <property type="match status" value="2"/>
</dbReference>
<dbReference type="InterPro" id="IPR012257">
    <property type="entry name" value="Glc_ox_4Fe-4S"/>
</dbReference>
<dbReference type="GO" id="GO:0051539">
    <property type="term" value="F:4 iron, 4 sulfur cluster binding"/>
    <property type="evidence" value="ECO:0007669"/>
    <property type="project" value="UniProtKB-KW"/>
</dbReference>
<dbReference type="Pfam" id="PF02754">
    <property type="entry name" value="CCG"/>
    <property type="match status" value="2"/>
</dbReference>
<gene>
    <name evidence="7" type="ORF">MNBD_GAMMA11-2202</name>
</gene>
<evidence type="ECO:0000256" key="3">
    <source>
        <dbReference type="ARBA" id="ARBA00022737"/>
    </source>
</evidence>
<dbReference type="PROSITE" id="PS00198">
    <property type="entry name" value="4FE4S_FER_1"/>
    <property type="match status" value="2"/>
</dbReference>
<evidence type="ECO:0000256" key="5">
    <source>
        <dbReference type="ARBA" id="ARBA00023014"/>
    </source>
</evidence>
<dbReference type="GO" id="GO:0046872">
    <property type="term" value="F:metal ion binding"/>
    <property type="evidence" value="ECO:0007669"/>
    <property type="project" value="UniProtKB-KW"/>
</dbReference>
<evidence type="ECO:0000313" key="7">
    <source>
        <dbReference type="EMBL" id="VAW64835.1"/>
    </source>
</evidence>
<keyword evidence="7" id="KW-0560">Oxidoreductase</keyword>
<keyword evidence="5" id="KW-0411">Iron-sulfur</keyword>
<keyword evidence="2" id="KW-0479">Metal-binding</keyword>
<dbReference type="InterPro" id="IPR009051">
    <property type="entry name" value="Helical_ferredxn"/>
</dbReference>
<dbReference type="Pfam" id="PF13183">
    <property type="entry name" value="Fer4_8"/>
    <property type="match status" value="1"/>
</dbReference>
<dbReference type="SUPFAM" id="SSF46548">
    <property type="entry name" value="alpha-helical ferredoxin"/>
    <property type="match status" value="1"/>
</dbReference>
<reference evidence="7" key="1">
    <citation type="submission" date="2018-06" db="EMBL/GenBank/DDBJ databases">
        <authorList>
            <person name="Zhirakovskaya E."/>
        </authorList>
    </citation>
    <scope>NUCLEOTIDE SEQUENCE</scope>
</reference>
<keyword evidence="4" id="KW-0408">Iron</keyword>
<name>A0A3B0X968_9ZZZZ</name>
<dbReference type="Gene3D" id="1.10.1060.10">
    <property type="entry name" value="Alpha-helical ferredoxin"/>
    <property type="match status" value="1"/>
</dbReference>
<dbReference type="AlphaFoldDB" id="A0A3B0X968"/>
<dbReference type="PANTHER" id="PTHR32479:SF17">
    <property type="entry name" value="GLYCOLATE OXIDASE IRON-SULFUR SUBUNIT"/>
    <property type="match status" value="1"/>
</dbReference>
<dbReference type="InterPro" id="IPR017900">
    <property type="entry name" value="4Fe4S_Fe_S_CS"/>
</dbReference>
<dbReference type="GO" id="GO:0019154">
    <property type="term" value="F:glycolate dehydrogenase activity"/>
    <property type="evidence" value="ECO:0007669"/>
    <property type="project" value="UniProtKB-EC"/>
</dbReference>
<proteinExistence type="predicted"/>
<evidence type="ECO:0000259" key="6">
    <source>
        <dbReference type="PROSITE" id="PS51379"/>
    </source>
</evidence>
<evidence type="ECO:0000256" key="2">
    <source>
        <dbReference type="ARBA" id="ARBA00022723"/>
    </source>
</evidence>
<dbReference type="EC" id="1.1.99.14" evidence="7"/>
<evidence type="ECO:0000256" key="4">
    <source>
        <dbReference type="ARBA" id="ARBA00023004"/>
    </source>
</evidence>
<dbReference type="PIRSF" id="PIRSF000139">
    <property type="entry name" value="Glc_ox_4Fe-4S"/>
    <property type="match status" value="1"/>
</dbReference>
<dbReference type="PANTHER" id="PTHR32479">
    <property type="entry name" value="GLYCOLATE OXIDASE IRON-SULFUR SUBUNIT"/>
    <property type="match status" value="1"/>
</dbReference>
<dbReference type="EMBL" id="UOFG01000240">
    <property type="protein sequence ID" value="VAW64835.1"/>
    <property type="molecule type" value="Genomic_DNA"/>
</dbReference>
<feature type="domain" description="4Fe-4S ferredoxin-type" evidence="6">
    <location>
        <begin position="55"/>
        <end position="86"/>
    </location>
</feature>
<keyword evidence="1" id="KW-0004">4Fe-4S</keyword>
<organism evidence="7">
    <name type="scientific">hydrothermal vent metagenome</name>
    <dbReference type="NCBI Taxonomy" id="652676"/>
    <lineage>
        <taxon>unclassified sequences</taxon>
        <taxon>metagenomes</taxon>
        <taxon>ecological metagenomes</taxon>
    </lineage>
</organism>
<dbReference type="InterPro" id="IPR004017">
    <property type="entry name" value="Cys_rich_dom"/>
</dbReference>
<keyword evidence="3" id="KW-0677">Repeat</keyword>